<comment type="similarity">
    <text evidence="1">Belongs to the LysR transcriptional regulatory family.</text>
</comment>
<keyword evidence="3" id="KW-0238">DNA-binding</keyword>
<dbReference type="PROSITE" id="PS50931">
    <property type="entry name" value="HTH_LYSR"/>
    <property type="match status" value="1"/>
</dbReference>
<reference evidence="6 7" key="1">
    <citation type="journal article" date="2020" name="Front. Microbiol.">
        <title>Genetic Organization of the aprX-lipA2 Operon Affects the Proteolytic Potential of Pseudomonas Species in Milk.</title>
        <authorList>
            <person name="Maier C."/>
            <person name="Huptas C."/>
            <person name="von Neubeck M."/>
            <person name="Scherer S."/>
            <person name="Wenning M."/>
            <person name="Lucking G."/>
        </authorList>
    </citation>
    <scope>NUCLEOTIDE SEQUENCE [LARGE SCALE GENOMIC DNA]</scope>
    <source>
        <strain evidence="6 7">DSM 16272</strain>
    </source>
</reference>
<dbReference type="PANTHER" id="PTHR30346:SF28">
    <property type="entry name" value="HTH-TYPE TRANSCRIPTIONAL REGULATOR CYNR"/>
    <property type="match status" value="1"/>
</dbReference>
<dbReference type="SUPFAM" id="SSF46785">
    <property type="entry name" value="Winged helix' DNA-binding domain"/>
    <property type="match status" value="1"/>
</dbReference>
<dbReference type="InterPro" id="IPR036388">
    <property type="entry name" value="WH-like_DNA-bd_sf"/>
</dbReference>
<feature type="domain" description="HTH lysR-type" evidence="5">
    <location>
        <begin position="1"/>
        <end position="58"/>
    </location>
</feature>
<organism evidence="6 7">
    <name type="scientific">Pseudomonas veronii</name>
    <dbReference type="NCBI Taxonomy" id="76761"/>
    <lineage>
        <taxon>Bacteria</taxon>
        <taxon>Pseudomonadati</taxon>
        <taxon>Pseudomonadota</taxon>
        <taxon>Gammaproteobacteria</taxon>
        <taxon>Pseudomonadales</taxon>
        <taxon>Pseudomonadaceae</taxon>
        <taxon>Pseudomonas</taxon>
    </lineage>
</organism>
<dbReference type="EMBL" id="JAAQWG010000102">
    <property type="protein sequence ID" value="NMY13504.1"/>
    <property type="molecule type" value="Genomic_DNA"/>
</dbReference>
<gene>
    <name evidence="6" type="ORF">HBO38_34850</name>
</gene>
<dbReference type="Proteomes" id="UP000537729">
    <property type="component" value="Unassembled WGS sequence"/>
</dbReference>
<dbReference type="FunFam" id="1.10.10.10:FF:000001">
    <property type="entry name" value="LysR family transcriptional regulator"/>
    <property type="match status" value="1"/>
</dbReference>
<evidence type="ECO:0000259" key="5">
    <source>
        <dbReference type="PROSITE" id="PS50931"/>
    </source>
</evidence>
<evidence type="ECO:0000256" key="1">
    <source>
        <dbReference type="ARBA" id="ARBA00009437"/>
    </source>
</evidence>
<dbReference type="Gene3D" id="1.10.10.10">
    <property type="entry name" value="Winged helix-like DNA-binding domain superfamily/Winged helix DNA-binding domain"/>
    <property type="match status" value="1"/>
</dbReference>
<keyword evidence="2" id="KW-0805">Transcription regulation</keyword>
<dbReference type="InterPro" id="IPR000847">
    <property type="entry name" value="LysR_HTH_N"/>
</dbReference>
<dbReference type="SUPFAM" id="SSF53850">
    <property type="entry name" value="Periplasmic binding protein-like II"/>
    <property type="match status" value="1"/>
</dbReference>
<dbReference type="RefSeq" id="WP_169886623.1">
    <property type="nucleotide sequence ID" value="NZ_JAAQWG010000102.1"/>
</dbReference>
<evidence type="ECO:0000256" key="4">
    <source>
        <dbReference type="ARBA" id="ARBA00023163"/>
    </source>
</evidence>
<dbReference type="PRINTS" id="PR00039">
    <property type="entry name" value="HTHLYSR"/>
</dbReference>
<dbReference type="Pfam" id="PF03466">
    <property type="entry name" value="LysR_substrate"/>
    <property type="match status" value="1"/>
</dbReference>
<evidence type="ECO:0000256" key="2">
    <source>
        <dbReference type="ARBA" id="ARBA00023015"/>
    </source>
</evidence>
<dbReference type="Gene3D" id="3.40.190.10">
    <property type="entry name" value="Periplasmic binding protein-like II"/>
    <property type="match status" value="2"/>
</dbReference>
<dbReference type="AlphaFoldDB" id="A0A7Y1FD33"/>
<dbReference type="InterPro" id="IPR036390">
    <property type="entry name" value="WH_DNA-bd_sf"/>
</dbReference>
<evidence type="ECO:0000256" key="3">
    <source>
        <dbReference type="ARBA" id="ARBA00023125"/>
    </source>
</evidence>
<sequence length="301" mass="33630">MDLRQIRYFLVLASELNFTRAAGRLHISQPPLTRQIQQLEASMGVVLFERTTRGVALTPAGAVLLEEARKIVVLTDQATNKTRLAHQGQLGRLDIGVFGSVILNVIPTLLIELRKTHPDIVISLQNTTKIQQVEAVREKRLDIGFNRVFPEVEDLVVETVMMESLYVAMHKDHELVRRRTLAVRDLNNQPLILFPNNVRPTFADNVVSLLRDEGLTPNVVHEVEDVMTCIALVSAGLGIAVVPESAMNLQLPGVRYHPLRSAEAKVDLSCVYRADNASPALMGFLDIVRKVRSRKIKLVTE</sequence>
<dbReference type="GO" id="GO:0003700">
    <property type="term" value="F:DNA-binding transcription factor activity"/>
    <property type="evidence" value="ECO:0007669"/>
    <property type="project" value="InterPro"/>
</dbReference>
<name>A0A7Y1FD33_PSEVE</name>
<accession>A0A7Y1FD33</accession>
<dbReference type="GO" id="GO:0003677">
    <property type="term" value="F:DNA binding"/>
    <property type="evidence" value="ECO:0007669"/>
    <property type="project" value="UniProtKB-KW"/>
</dbReference>
<evidence type="ECO:0000313" key="6">
    <source>
        <dbReference type="EMBL" id="NMY13504.1"/>
    </source>
</evidence>
<comment type="caution">
    <text evidence="6">The sequence shown here is derived from an EMBL/GenBank/DDBJ whole genome shotgun (WGS) entry which is preliminary data.</text>
</comment>
<dbReference type="GO" id="GO:0032993">
    <property type="term" value="C:protein-DNA complex"/>
    <property type="evidence" value="ECO:0007669"/>
    <property type="project" value="TreeGrafter"/>
</dbReference>
<evidence type="ECO:0000313" key="7">
    <source>
        <dbReference type="Proteomes" id="UP000537729"/>
    </source>
</evidence>
<proteinExistence type="inferred from homology"/>
<keyword evidence="4" id="KW-0804">Transcription</keyword>
<dbReference type="Pfam" id="PF00126">
    <property type="entry name" value="HTH_1"/>
    <property type="match status" value="1"/>
</dbReference>
<protein>
    <submittedName>
        <fullName evidence="6">LysR family transcriptional regulator</fullName>
    </submittedName>
</protein>
<dbReference type="InterPro" id="IPR005119">
    <property type="entry name" value="LysR_subst-bd"/>
</dbReference>
<dbReference type="PANTHER" id="PTHR30346">
    <property type="entry name" value="TRANSCRIPTIONAL DUAL REGULATOR HCAR-RELATED"/>
    <property type="match status" value="1"/>
</dbReference>